<reference evidence="2" key="1">
    <citation type="journal article" date="2022" name="Mol. Ecol. Resour.">
        <title>The genomes of chicory, endive, great burdock and yacon provide insights into Asteraceae palaeo-polyploidization history and plant inulin production.</title>
        <authorList>
            <person name="Fan W."/>
            <person name="Wang S."/>
            <person name="Wang H."/>
            <person name="Wang A."/>
            <person name="Jiang F."/>
            <person name="Liu H."/>
            <person name="Zhao H."/>
            <person name="Xu D."/>
            <person name="Zhang Y."/>
        </authorList>
    </citation>
    <scope>NUCLEOTIDE SEQUENCE [LARGE SCALE GENOMIC DNA]</scope>
    <source>
        <strain evidence="2">cv. Niubang</strain>
    </source>
</reference>
<reference evidence="1 2" key="2">
    <citation type="journal article" date="2022" name="Mol. Ecol. Resour.">
        <title>The genomes of chicory, endive, great burdock and yacon provide insights into Asteraceae paleo-polyploidization history and plant inulin production.</title>
        <authorList>
            <person name="Fan W."/>
            <person name="Wang S."/>
            <person name="Wang H."/>
            <person name="Wang A."/>
            <person name="Jiang F."/>
            <person name="Liu H."/>
            <person name="Zhao H."/>
            <person name="Xu D."/>
            <person name="Zhang Y."/>
        </authorList>
    </citation>
    <scope>NUCLEOTIDE SEQUENCE [LARGE SCALE GENOMIC DNA]</scope>
    <source>
        <strain evidence="2">cv. Niubang</strain>
    </source>
</reference>
<protein>
    <submittedName>
        <fullName evidence="1">Uncharacterized protein</fullName>
    </submittedName>
</protein>
<dbReference type="EMBL" id="CM042047">
    <property type="protein sequence ID" value="KAI3772349.1"/>
    <property type="molecule type" value="Genomic_DNA"/>
</dbReference>
<gene>
    <name evidence="1" type="ORF">L6452_03533</name>
</gene>
<dbReference type="Proteomes" id="UP001055879">
    <property type="component" value="Linkage Group LG01"/>
</dbReference>
<comment type="caution">
    <text evidence="1">The sequence shown here is derived from an EMBL/GenBank/DDBJ whole genome shotgun (WGS) entry which is preliminary data.</text>
</comment>
<evidence type="ECO:0000313" key="2">
    <source>
        <dbReference type="Proteomes" id="UP001055879"/>
    </source>
</evidence>
<organism evidence="1 2">
    <name type="scientific">Arctium lappa</name>
    <name type="common">Greater burdock</name>
    <name type="synonym">Lappa major</name>
    <dbReference type="NCBI Taxonomy" id="4217"/>
    <lineage>
        <taxon>Eukaryota</taxon>
        <taxon>Viridiplantae</taxon>
        <taxon>Streptophyta</taxon>
        <taxon>Embryophyta</taxon>
        <taxon>Tracheophyta</taxon>
        <taxon>Spermatophyta</taxon>
        <taxon>Magnoliopsida</taxon>
        <taxon>eudicotyledons</taxon>
        <taxon>Gunneridae</taxon>
        <taxon>Pentapetalae</taxon>
        <taxon>asterids</taxon>
        <taxon>campanulids</taxon>
        <taxon>Asterales</taxon>
        <taxon>Asteraceae</taxon>
        <taxon>Carduoideae</taxon>
        <taxon>Cardueae</taxon>
        <taxon>Arctiinae</taxon>
        <taxon>Arctium</taxon>
    </lineage>
</organism>
<sequence>MDGSHESVLVSKVPMLKPNEFDMWKIIIRQYILLTDYSMWDIIENGPSDGGKMDADGKRPPPKTDGERKMRQTEIKALSTLLLAIPNEYQHQFYNCSDAQIQWNALEKRFSELATVGVKMDQDGVNRKFLRSLGKEWMMYTVSFRHNDNLEDKELNDLYNDLRVFEAEVESKKRPSGYSHYVALLSSTTDSTVNTESVSAGYGSKQDGSNDSVLEAFLASHVKSALINDDLEQINDDDLEEMDIKWQMAMLTMRVKIFIKRTGRNNFAMKREDGVGFDKSKEFISSSCLTRRNGLFDWSDQAEEAIQNQALMAEVSESSSTALPTEVKYNLCSKTYIETVKKYRDHNQSMCDDLKRLEKDRREYVLIVEKFEEQIKAYQANDLQHSYDTNYWKWEKNQLEIELEKTKEECEKIRSEFEKAKLDIEKYSNASKAMDSLLKTQVHDKLRRGIGYNTTPPPYNNNYIPPTSDLLERQHKKELPAGAT</sequence>
<accession>A0ACB9FM44</accession>
<evidence type="ECO:0000313" key="1">
    <source>
        <dbReference type="EMBL" id="KAI3772349.1"/>
    </source>
</evidence>
<proteinExistence type="predicted"/>
<name>A0ACB9FM44_ARCLA</name>
<keyword evidence="2" id="KW-1185">Reference proteome</keyword>